<dbReference type="PANTHER" id="PTHR31973">
    <property type="entry name" value="POLYPROTEIN, PUTATIVE-RELATED"/>
    <property type="match status" value="1"/>
</dbReference>
<dbReference type="SMR" id="A0A8T3AMP2"/>
<feature type="domain" description="EF-hand" evidence="6">
    <location>
        <begin position="62"/>
        <end position="97"/>
    </location>
</feature>
<keyword evidence="9" id="KW-1185">Reference proteome</keyword>
<dbReference type="GO" id="GO:0008270">
    <property type="term" value="F:zinc ion binding"/>
    <property type="evidence" value="ECO:0007669"/>
    <property type="project" value="UniProtKB-KW"/>
</dbReference>
<evidence type="ECO:0000256" key="3">
    <source>
        <dbReference type="ARBA" id="ARBA00022833"/>
    </source>
</evidence>
<dbReference type="InterPro" id="IPR007527">
    <property type="entry name" value="Znf_SWIM"/>
</dbReference>
<evidence type="ECO:0000313" key="8">
    <source>
        <dbReference type="EMBL" id="KAI0497816.1"/>
    </source>
</evidence>
<comment type="caution">
    <text evidence="8">The sequence shown here is derived from an EMBL/GenBank/DDBJ whole genome shotgun (WGS) entry which is preliminary data.</text>
</comment>
<accession>A0A8T3AMP2</accession>
<dbReference type="OrthoDB" id="1918246at2759"/>
<dbReference type="Proteomes" id="UP000829196">
    <property type="component" value="Unassembled WGS sequence"/>
</dbReference>
<evidence type="ECO:0000256" key="5">
    <source>
        <dbReference type="PROSITE-ProRule" id="PRU00325"/>
    </source>
</evidence>
<evidence type="ECO:0000259" key="7">
    <source>
        <dbReference type="PROSITE" id="PS50966"/>
    </source>
</evidence>
<evidence type="ECO:0000313" key="9">
    <source>
        <dbReference type="Proteomes" id="UP000829196"/>
    </source>
</evidence>
<keyword evidence="3" id="KW-0862">Zinc</keyword>
<dbReference type="PROSITE" id="PS00018">
    <property type="entry name" value="EF_HAND_1"/>
    <property type="match status" value="1"/>
</dbReference>
<dbReference type="InterPro" id="IPR006564">
    <property type="entry name" value="Znf_PMZ"/>
</dbReference>
<keyword evidence="1" id="KW-0479">Metal-binding</keyword>
<dbReference type="Pfam" id="PF03108">
    <property type="entry name" value="DBD_Tnp_Mut"/>
    <property type="match status" value="1"/>
</dbReference>
<keyword evidence="4" id="KW-0106">Calcium</keyword>
<dbReference type="GO" id="GO:0005509">
    <property type="term" value="F:calcium ion binding"/>
    <property type="evidence" value="ECO:0007669"/>
    <property type="project" value="InterPro"/>
</dbReference>
<dbReference type="InterPro" id="IPR011992">
    <property type="entry name" value="EF-hand-dom_pair"/>
</dbReference>
<feature type="domain" description="SWIM-type" evidence="7">
    <location>
        <begin position="758"/>
        <end position="790"/>
    </location>
</feature>
<dbReference type="PROSITE" id="PS50222">
    <property type="entry name" value="EF_HAND_2"/>
    <property type="match status" value="1"/>
</dbReference>
<reference evidence="8" key="1">
    <citation type="journal article" date="2022" name="Front. Genet.">
        <title>Chromosome-Scale Assembly of the Dendrobium nobile Genome Provides Insights Into the Molecular Mechanism of the Biosynthesis of the Medicinal Active Ingredient of Dendrobium.</title>
        <authorList>
            <person name="Xu Q."/>
            <person name="Niu S.-C."/>
            <person name="Li K.-L."/>
            <person name="Zheng P.-J."/>
            <person name="Zhang X.-J."/>
            <person name="Jia Y."/>
            <person name="Liu Y."/>
            <person name="Niu Y.-X."/>
            <person name="Yu L.-H."/>
            <person name="Chen D.-F."/>
            <person name="Zhang G.-Q."/>
        </authorList>
    </citation>
    <scope>NUCLEOTIDE SEQUENCE</scope>
    <source>
        <tissue evidence="8">Leaf</tissue>
    </source>
</reference>
<dbReference type="InterPro" id="IPR002048">
    <property type="entry name" value="EF_hand_dom"/>
</dbReference>
<gene>
    <name evidence="8" type="ORF">KFK09_021053</name>
</gene>
<evidence type="ECO:0000256" key="4">
    <source>
        <dbReference type="ARBA" id="ARBA00022837"/>
    </source>
</evidence>
<organism evidence="8 9">
    <name type="scientific">Dendrobium nobile</name>
    <name type="common">Orchid</name>
    <dbReference type="NCBI Taxonomy" id="94219"/>
    <lineage>
        <taxon>Eukaryota</taxon>
        <taxon>Viridiplantae</taxon>
        <taxon>Streptophyta</taxon>
        <taxon>Embryophyta</taxon>
        <taxon>Tracheophyta</taxon>
        <taxon>Spermatophyta</taxon>
        <taxon>Magnoliopsida</taxon>
        <taxon>Liliopsida</taxon>
        <taxon>Asparagales</taxon>
        <taxon>Orchidaceae</taxon>
        <taxon>Epidendroideae</taxon>
        <taxon>Malaxideae</taxon>
        <taxon>Dendrobiinae</taxon>
        <taxon>Dendrobium</taxon>
    </lineage>
</organism>
<evidence type="ECO:0000256" key="1">
    <source>
        <dbReference type="ARBA" id="ARBA00022723"/>
    </source>
</evidence>
<dbReference type="Pfam" id="PF13833">
    <property type="entry name" value="EF-hand_8"/>
    <property type="match status" value="1"/>
</dbReference>
<name>A0A8T3AMP2_DENNO</name>
<dbReference type="SMART" id="SM00575">
    <property type="entry name" value="ZnF_PMZ"/>
    <property type="match status" value="1"/>
</dbReference>
<dbReference type="PANTHER" id="PTHR31973:SF188">
    <property type="entry name" value="POLYPROTEIN, PUTATIVE-RELATED"/>
    <property type="match status" value="1"/>
</dbReference>
<dbReference type="EMBL" id="JAGYWB010000015">
    <property type="protein sequence ID" value="KAI0497816.1"/>
    <property type="molecule type" value="Genomic_DNA"/>
</dbReference>
<dbReference type="AlphaFoldDB" id="A0A8T3AMP2"/>
<dbReference type="Gene3D" id="1.10.238.10">
    <property type="entry name" value="EF-hand"/>
    <property type="match status" value="1"/>
</dbReference>
<dbReference type="Pfam" id="PF04434">
    <property type="entry name" value="SWIM"/>
    <property type="match status" value="1"/>
</dbReference>
<sequence length="905" mass="103842">MADRDYKSAFIDFLPSMAKRLGTSGLLEELCRGFYHLVDNERELITLESLKPNAKKLGICDIGEEQVEAMLRMGDLNGDGALDHTEFCILMLLLSSKTIKLFPRVPVPEPSSSRVFLFSDDHRRLFFGREGTCSDIRSPLLLRRPTVGYSSLEKVSVSKMDSSHICSIILKFGGYWSEVQGQARMKYVGGSQKSLKLRRDEITMLLLKERVETLCHWLRGQPFDLHYHVNGTSPKNYLLISSDSDVVEMLESSYERNKIEVVVAMKYNEEDMSQSQDIHTEMHQFSSEIRDNNDIVVNDLCDEFFISQTNEANTLFVGSRFEDSQSFKQAVRSNAILQNYAIKIKASDKSRIIISCAYRGCPWRVRASLCHDGHSFEVRKLETTHLCPGVNRAGNKQATTTWVAHEIKDIVKKNPEITPKEISNNLETSYGLSLPYMKLWRSRELARDIMFGSVDDNYMWVPMLRSELINRNPGSHITYMCDSKTNAFLRFFVSFKVCIDGFITGCRYLIGVDACHLKSKYLGVLLSANCLDANNGLYTIAFAVAESESKKSWEWFLRNLSESFGCEIDQLAFISDMEKGLIEAMKLIFPNAEHRVCIRHLWKNIKKLFRCEDGNKLQNLLWTAANTYELHDLYKKVEEIFKISPQLYSYLNALTCKWSKATFSKHIKNHYNTNNMSESFNAWVEEARNKPVVDLVDMIRAKLMEQRSHRKIQSSSWRGQMVPLAEEYIRDITTRKDQFLIRQSTLSKAEVEGLHERHEVDIEKKVCSCGFWQLSGLPCIHSAAFIGTIQHTLWHTYIDDHYYVYRYKMAYDGAIATLPGKEQWAAVSDGELVTTPASLRPRGRPKKRRIKNFLEIGNKRKLGHKCSRCNLWGHHRSTCKNPLNVGGDEIGSDELLPSTSNAQPR</sequence>
<dbReference type="InterPro" id="IPR004332">
    <property type="entry name" value="Transposase_MuDR"/>
</dbReference>
<protein>
    <recommendedName>
        <fullName evidence="10">SWIM-type domain-containing protein</fullName>
    </recommendedName>
</protein>
<dbReference type="InterPro" id="IPR018247">
    <property type="entry name" value="EF_Hand_1_Ca_BS"/>
</dbReference>
<proteinExistence type="predicted"/>
<keyword evidence="2 5" id="KW-0863">Zinc-finger</keyword>
<dbReference type="PROSITE" id="PS50966">
    <property type="entry name" value="ZF_SWIM"/>
    <property type="match status" value="1"/>
</dbReference>
<dbReference type="SUPFAM" id="SSF47473">
    <property type="entry name" value="EF-hand"/>
    <property type="match status" value="1"/>
</dbReference>
<evidence type="ECO:0008006" key="10">
    <source>
        <dbReference type="Google" id="ProtNLM"/>
    </source>
</evidence>
<dbReference type="InterPro" id="IPR018289">
    <property type="entry name" value="MULE_transposase_dom"/>
</dbReference>
<dbReference type="Pfam" id="PF10551">
    <property type="entry name" value="MULE"/>
    <property type="match status" value="1"/>
</dbReference>
<evidence type="ECO:0000259" key="6">
    <source>
        <dbReference type="PROSITE" id="PS50222"/>
    </source>
</evidence>
<evidence type="ECO:0000256" key="2">
    <source>
        <dbReference type="ARBA" id="ARBA00022771"/>
    </source>
</evidence>